<dbReference type="InterPro" id="IPR013785">
    <property type="entry name" value="Aldolase_TIM"/>
</dbReference>
<evidence type="ECO:0000313" key="15">
    <source>
        <dbReference type="EMBL" id="EAZ90703.1"/>
    </source>
</evidence>
<dbReference type="SUPFAM" id="SSF51569">
    <property type="entry name" value="Aldolase"/>
    <property type="match status" value="1"/>
</dbReference>
<dbReference type="GO" id="GO:0004655">
    <property type="term" value="F:porphobilinogen synthase activity"/>
    <property type="evidence" value="ECO:0007669"/>
    <property type="project" value="UniProtKB-EC"/>
</dbReference>
<evidence type="ECO:0000256" key="6">
    <source>
        <dbReference type="ARBA" id="ARBA00023133"/>
    </source>
</evidence>
<organism evidence="15 16">
    <name type="scientific">Crocosphaera chwakensis CCY0110</name>
    <dbReference type="NCBI Taxonomy" id="391612"/>
    <lineage>
        <taxon>Bacteria</taxon>
        <taxon>Bacillati</taxon>
        <taxon>Cyanobacteriota</taxon>
        <taxon>Cyanophyceae</taxon>
        <taxon>Oscillatoriophycideae</taxon>
        <taxon>Chroococcales</taxon>
        <taxon>Aphanothecaceae</taxon>
        <taxon>Crocosphaera</taxon>
        <taxon>Crocosphaera chwakensis</taxon>
    </lineage>
</organism>
<dbReference type="NCBIfam" id="NF006762">
    <property type="entry name" value="PRK09283.1"/>
    <property type="match status" value="1"/>
</dbReference>
<dbReference type="GO" id="GO:0008270">
    <property type="term" value="F:zinc ion binding"/>
    <property type="evidence" value="ECO:0007669"/>
    <property type="project" value="TreeGrafter"/>
</dbReference>
<comment type="pathway">
    <text evidence="1">Porphyrin-containing compound metabolism; protoporphyrin-IX biosynthesis; coproporphyrinogen-III from 5-aminolevulinate: step 1/4.</text>
</comment>
<gene>
    <name evidence="15" type="ORF">CY0110_32185</name>
</gene>
<comment type="similarity">
    <text evidence="2 14">Belongs to the ALAD family.</text>
</comment>
<evidence type="ECO:0000256" key="7">
    <source>
        <dbReference type="ARBA" id="ARBA00023239"/>
    </source>
</evidence>
<comment type="caution">
    <text evidence="15">The sequence shown here is derived from an EMBL/GenBank/DDBJ whole genome shotgun (WGS) entry which is preliminary data.</text>
</comment>
<evidence type="ECO:0000256" key="2">
    <source>
        <dbReference type="ARBA" id="ARBA00008055"/>
    </source>
</evidence>
<name>A3IS25_9CHRO</name>
<evidence type="ECO:0000256" key="10">
    <source>
        <dbReference type="ARBA" id="ARBA00047651"/>
    </source>
</evidence>
<dbReference type="Gene3D" id="3.20.20.70">
    <property type="entry name" value="Aldolase class I"/>
    <property type="match status" value="1"/>
</dbReference>
<evidence type="ECO:0000256" key="8">
    <source>
        <dbReference type="ARBA" id="ARBA00023244"/>
    </source>
</evidence>
<evidence type="ECO:0000256" key="5">
    <source>
        <dbReference type="ARBA" id="ARBA00020771"/>
    </source>
</evidence>
<evidence type="ECO:0000256" key="4">
    <source>
        <dbReference type="ARBA" id="ARBA00012053"/>
    </source>
</evidence>
<dbReference type="PROSITE" id="PS00169">
    <property type="entry name" value="D_ALA_DEHYDRATASE"/>
    <property type="match status" value="1"/>
</dbReference>
<dbReference type="EC" id="4.2.1.24" evidence="4 13"/>
<dbReference type="GO" id="GO:0005829">
    <property type="term" value="C:cytosol"/>
    <property type="evidence" value="ECO:0007669"/>
    <property type="project" value="TreeGrafter"/>
</dbReference>
<dbReference type="CDD" id="cd04823">
    <property type="entry name" value="ALAD_PBGS_aspartate_rich"/>
    <property type="match status" value="1"/>
</dbReference>
<dbReference type="RefSeq" id="WP_008276182.1">
    <property type="nucleotide sequence ID" value="NZ_AAXW01000021.1"/>
</dbReference>
<dbReference type="PRINTS" id="PR00144">
    <property type="entry name" value="DALDHYDRTASE"/>
</dbReference>
<comment type="function">
    <text evidence="9">Catalyzes an early step in the biosynthesis of tetrapyrroles. Binds two molecules of 5-aminolevulinate per subunit, each at a distinct site, and catalyzes their condensation to form porphobilinogen.</text>
</comment>
<dbReference type="InterPro" id="IPR030656">
    <property type="entry name" value="ALAD_AS"/>
</dbReference>
<keyword evidence="8 13" id="KW-0627">Porphyrin biosynthesis</keyword>
<keyword evidence="6" id="KW-0350">Heme biosynthesis</keyword>
<dbReference type="GO" id="GO:0006782">
    <property type="term" value="P:protoporphyrinogen IX biosynthetic process"/>
    <property type="evidence" value="ECO:0007669"/>
    <property type="project" value="UniProtKB-UniPathway"/>
</dbReference>
<evidence type="ECO:0000256" key="14">
    <source>
        <dbReference type="RuleBase" id="RU004161"/>
    </source>
</evidence>
<evidence type="ECO:0000313" key="16">
    <source>
        <dbReference type="Proteomes" id="UP000003781"/>
    </source>
</evidence>
<dbReference type="PIRSF" id="PIRSF001415">
    <property type="entry name" value="Porphbilin_synth"/>
    <property type="match status" value="1"/>
</dbReference>
<evidence type="ECO:0000256" key="12">
    <source>
        <dbReference type="PIRSR" id="PIRSR001415-5"/>
    </source>
</evidence>
<dbReference type="PANTHER" id="PTHR11458:SF0">
    <property type="entry name" value="DELTA-AMINOLEVULINIC ACID DEHYDRATASE"/>
    <property type="match status" value="1"/>
</dbReference>
<dbReference type="OrthoDB" id="9805001at2"/>
<comment type="subunit">
    <text evidence="3 13">Homooctamer.</text>
</comment>
<keyword evidence="12" id="KW-0479">Metal-binding</keyword>
<keyword evidence="7 13" id="KW-0456">Lyase</keyword>
<dbReference type="EMBL" id="AAXW01000021">
    <property type="protein sequence ID" value="EAZ90703.1"/>
    <property type="molecule type" value="Genomic_DNA"/>
</dbReference>
<dbReference type="Pfam" id="PF00490">
    <property type="entry name" value="ALAD"/>
    <property type="match status" value="1"/>
</dbReference>
<dbReference type="PANTHER" id="PTHR11458">
    <property type="entry name" value="DELTA-AMINOLEVULINIC ACID DEHYDRATASE"/>
    <property type="match status" value="1"/>
</dbReference>
<dbReference type="InterPro" id="IPR001731">
    <property type="entry name" value="ALAD"/>
</dbReference>
<feature type="binding site" evidence="12">
    <location>
        <position position="241"/>
    </location>
    <ligand>
        <name>Mg(2+)</name>
        <dbReference type="ChEBI" id="CHEBI:18420"/>
    </ligand>
</feature>
<keyword evidence="16" id="KW-1185">Reference proteome</keyword>
<evidence type="ECO:0000256" key="13">
    <source>
        <dbReference type="RuleBase" id="RU000515"/>
    </source>
</evidence>
<evidence type="ECO:0000256" key="1">
    <source>
        <dbReference type="ARBA" id="ARBA00004694"/>
    </source>
</evidence>
<dbReference type="SMART" id="SM01004">
    <property type="entry name" value="ALAD"/>
    <property type="match status" value="1"/>
</dbReference>
<dbReference type="Proteomes" id="UP000003781">
    <property type="component" value="Unassembled WGS sequence"/>
</dbReference>
<dbReference type="eggNOG" id="COG0113">
    <property type="taxonomic scope" value="Bacteria"/>
</dbReference>
<feature type="active site" description="Schiff-base intermediate with substrate" evidence="11">
    <location>
        <position position="256"/>
    </location>
</feature>
<dbReference type="UniPathway" id="UPA00251">
    <property type="reaction ID" value="UER00318"/>
</dbReference>
<evidence type="ECO:0000256" key="11">
    <source>
        <dbReference type="PIRSR" id="PIRSR001415-1"/>
    </source>
</evidence>
<comment type="catalytic activity">
    <reaction evidence="10 13">
        <text>2 5-aminolevulinate = porphobilinogen + 2 H2O + H(+)</text>
        <dbReference type="Rhea" id="RHEA:24064"/>
        <dbReference type="ChEBI" id="CHEBI:15377"/>
        <dbReference type="ChEBI" id="CHEBI:15378"/>
        <dbReference type="ChEBI" id="CHEBI:58126"/>
        <dbReference type="ChEBI" id="CHEBI:356416"/>
        <dbReference type="EC" id="4.2.1.24"/>
    </reaction>
</comment>
<proteinExistence type="inferred from homology"/>
<evidence type="ECO:0000256" key="3">
    <source>
        <dbReference type="ARBA" id="ARBA00011823"/>
    </source>
</evidence>
<reference evidence="15 16" key="1">
    <citation type="submission" date="2007-03" db="EMBL/GenBank/DDBJ databases">
        <authorList>
            <person name="Stal L."/>
            <person name="Ferriera S."/>
            <person name="Johnson J."/>
            <person name="Kravitz S."/>
            <person name="Beeson K."/>
            <person name="Sutton G."/>
            <person name="Rogers Y.-H."/>
            <person name="Friedman R."/>
            <person name="Frazier M."/>
            <person name="Venter J.C."/>
        </authorList>
    </citation>
    <scope>NUCLEOTIDE SEQUENCE [LARGE SCALE GENOMIC DNA]</scope>
    <source>
        <strain evidence="15 16">CCY0110</strain>
    </source>
</reference>
<dbReference type="FunFam" id="3.20.20.70:FF:000019">
    <property type="entry name" value="Delta-aminolevulinic acid dehydratase"/>
    <property type="match status" value="1"/>
</dbReference>
<accession>A3IS25</accession>
<protein>
    <recommendedName>
        <fullName evidence="5 13">Delta-aminolevulinic acid dehydratase</fullName>
        <ecNumber evidence="4 13">4.2.1.24</ecNumber>
    </recommendedName>
</protein>
<feature type="active site" description="Schiff-base intermediate with substrate" evidence="11">
    <location>
        <position position="203"/>
    </location>
</feature>
<evidence type="ECO:0000256" key="9">
    <source>
        <dbReference type="ARBA" id="ARBA00025628"/>
    </source>
</evidence>
<keyword evidence="12" id="KW-0460">Magnesium</keyword>
<sequence length="331" mass="36579">MSSTTEYLSLLHRPRRLRRTSSLRRMVRETQLTVNDLIYPVFVMEGENQQQEIPSMPEIYRYTLDLLLKEIADAANLGINAIALFPLIPTEKKDNAGTESYNPDGLVQHTIKAIKQEIPEMTVITDVALDPFSSYGHDGIVKDGKILNDETVEVLVKQAISQAEAGADIVAPSDMMDGRIGAIRQGLDAAGYFEVGILAYSAKYASAYYGPFRDALESAPQFGDKQTYQMNPANSREAIKEVALDIAEGADIVMVKPALAYLDIIGRIKEYTNLPVAAYNVSGEYAMVKAAAEQGWIDEKQVILETLTSMKRAGADLILTYFAKQVALMLR</sequence>
<dbReference type="AlphaFoldDB" id="A3IS25"/>